<protein>
    <submittedName>
        <fullName evidence="4">SDR family oxidoreductase</fullName>
    </submittedName>
</protein>
<dbReference type="InterPro" id="IPR051911">
    <property type="entry name" value="SDR_oxidoreductase"/>
</dbReference>
<accession>A0ABV5HMA5</accession>
<comment type="similarity">
    <text evidence="1 3">Belongs to the short-chain dehydrogenases/reductases (SDR) family.</text>
</comment>
<dbReference type="Proteomes" id="UP001589645">
    <property type="component" value="Unassembled WGS sequence"/>
</dbReference>
<evidence type="ECO:0000256" key="3">
    <source>
        <dbReference type="RuleBase" id="RU000363"/>
    </source>
</evidence>
<dbReference type="PRINTS" id="PR00081">
    <property type="entry name" value="GDHRDH"/>
</dbReference>
<keyword evidence="2" id="KW-0560">Oxidoreductase</keyword>
<dbReference type="InterPro" id="IPR002347">
    <property type="entry name" value="SDR_fam"/>
</dbReference>
<keyword evidence="5" id="KW-1185">Reference proteome</keyword>
<organism evidence="4 5">
    <name type="scientific">Vibrio olivae</name>
    <dbReference type="NCBI Taxonomy" id="1243002"/>
    <lineage>
        <taxon>Bacteria</taxon>
        <taxon>Pseudomonadati</taxon>
        <taxon>Pseudomonadota</taxon>
        <taxon>Gammaproteobacteria</taxon>
        <taxon>Vibrionales</taxon>
        <taxon>Vibrionaceae</taxon>
        <taxon>Vibrio</taxon>
    </lineage>
</organism>
<evidence type="ECO:0000313" key="4">
    <source>
        <dbReference type="EMBL" id="MFB9135323.1"/>
    </source>
</evidence>
<dbReference type="PANTHER" id="PTHR43976">
    <property type="entry name" value="SHORT CHAIN DEHYDROGENASE"/>
    <property type="match status" value="1"/>
</dbReference>
<gene>
    <name evidence="4" type="ORF">ACFFUV_10150</name>
</gene>
<dbReference type="Gene3D" id="3.40.50.720">
    <property type="entry name" value="NAD(P)-binding Rossmann-like Domain"/>
    <property type="match status" value="1"/>
</dbReference>
<comment type="caution">
    <text evidence="4">The sequence shown here is derived from an EMBL/GenBank/DDBJ whole genome shotgun (WGS) entry which is preliminary data.</text>
</comment>
<dbReference type="InterPro" id="IPR036291">
    <property type="entry name" value="NAD(P)-bd_dom_sf"/>
</dbReference>
<dbReference type="RefSeq" id="WP_390192067.1">
    <property type="nucleotide sequence ID" value="NZ_JBHMEP010000002.1"/>
</dbReference>
<dbReference type="PANTHER" id="PTHR43976:SF16">
    <property type="entry name" value="SHORT-CHAIN DEHYDROGENASE_REDUCTASE FAMILY PROTEIN"/>
    <property type="match status" value="1"/>
</dbReference>
<dbReference type="EMBL" id="JBHMEP010000002">
    <property type="protein sequence ID" value="MFB9135323.1"/>
    <property type="molecule type" value="Genomic_DNA"/>
</dbReference>
<evidence type="ECO:0000256" key="2">
    <source>
        <dbReference type="ARBA" id="ARBA00023002"/>
    </source>
</evidence>
<name>A0ABV5HMA5_9VIBR</name>
<dbReference type="CDD" id="cd05374">
    <property type="entry name" value="17beta-HSD-like_SDR_c"/>
    <property type="match status" value="1"/>
</dbReference>
<dbReference type="PRINTS" id="PR00080">
    <property type="entry name" value="SDRFAMILY"/>
</dbReference>
<sequence>MQTWMISGVSSGLGRILTEKLLVRGDQVVGLTRDKQKTSELNERYSKQFHAIEVDLRDTTAVTQAVDEAFKKIGCIDRIVSNAGYGVFGAVEETTDQDLRNIIETNLIGSIVLIRSCLPHLRRQGGGRILQISSEGGQIAYPGFSLYHASKWGIEGFVESVAQEVKPFGIDFILVEPGPARTHFGSSLVQPNPLPEYEGTPSAQVRDALTSGSWVIKGDPARMVDIMLKVSEEESPRLRLVLGADAHTGVSNTLAERLESLKEQAALSATADFTEEELAQ</sequence>
<evidence type="ECO:0000313" key="5">
    <source>
        <dbReference type="Proteomes" id="UP001589645"/>
    </source>
</evidence>
<dbReference type="Pfam" id="PF00106">
    <property type="entry name" value="adh_short"/>
    <property type="match status" value="1"/>
</dbReference>
<dbReference type="SUPFAM" id="SSF51735">
    <property type="entry name" value="NAD(P)-binding Rossmann-fold domains"/>
    <property type="match status" value="1"/>
</dbReference>
<reference evidence="4 5" key="1">
    <citation type="submission" date="2024-09" db="EMBL/GenBank/DDBJ databases">
        <authorList>
            <person name="Sun Q."/>
            <person name="Mori K."/>
        </authorList>
    </citation>
    <scope>NUCLEOTIDE SEQUENCE [LARGE SCALE GENOMIC DNA]</scope>
    <source>
        <strain evidence="4 5">CECT 8064</strain>
    </source>
</reference>
<dbReference type="NCBIfam" id="NF005065">
    <property type="entry name" value="PRK06482.1"/>
    <property type="match status" value="1"/>
</dbReference>
<evidence type="ECO:0000256" key="1">
    <source>
        <dbReference type="ARBA" id="ARBA00006484"/>
    </source>
</evidence>
<proteinExistence type="inferred from homology"/>